<dbReference type="Proteomes" id="UP000034841">
    <property type="component" value="Unassembled WGS sequence"/>
</dbReference>
<evidence type="ECO:0000313" key="11">
    <source>
        <dbReference type="EMBL" id="KKF95371.1"/>
    </source>
</evidence>
<feature type="domain" description="Lumazine-binding" evidence="10">
    <location>
        <begin position="105"/>
        <end position="204"/>
    </location>
</feature>
<dbReference type="GO" id="GO:0009231">
    <property type="term" value="P:riboflavin biosynthetic process"/>
    <property type="evidence" value="ECO:0007669"/>
    <property type="project" value="UniProtKB-KW"/>
</dbReference>
<dbReference type="InterPro" id="IPR023366">
    <property type="entry name" value="ATP_synth_asu-like_sf"/>
</dbReference>
<dbReference type="PIRSF" id="PIRSF000498">
    <property type="entry name" value="Riboflavin_syn_A"/>
    <property type="match status" value="1"/>
</dbReference>
<dbReference type="OrthoDB" id="10258924at2759"/>
<reference evidence="11 12" key="1">
    <citation type="submission" date="2015-04" db="EMBL/GenBank/DDBJ databases">
        <title>Genome sequence of Ceratocystis platani, a major pathogen of plane trees.</title>
        <authorList>
            <person name="Belbahri L."/>
        </authorList>
    </citation>
    <scope>NUCLEOTIDE SEQUENCE [LARGE SCALE GENOMIC DNA]</scope>
    <source>
        <strain evidence="11 12">CFO</strain>
    </source>
</reference>
<name>A0A0F8B212_CERFI</name>
<dbReference type="SUPFAM" id="SSF63380">
    <property type="entry name" value="Riboflavin synthase domain-like"/>
    <property type="match status" value="2"/>
</dbReference>
<dbReference type="FunFam" id="2.40.30.20:FF:000004">
    <property type="entry name" value="Riboflavin synthase, alpha subunit"/>
    <property type="match status" value="1"/>
</dbReference>
<dbReference type="EC" id="2.5.1.9" evidence="4"/>
<dbReference type="InterPro" id="IPR017938">
    <property type="entry name" value="Riboflavin_synthase-like_b-brl"/>
</dbReference>
<keyword evidence="8" id="KW-0677">Repeat</keyword>
<feature type="domain" description="Lumazine-binding" evidence="10">
    <location>
        <begin position="1"/>
        <end position="104"/>
    </location>
</feature>
<dbReference type="NCBIfam" id="NF006767">
    <property type="entry name" value="PRK09289.1"/>
    <property type="match status" value="1"/>
</dbReference>
<dbReference type="FunFam" id="2.40.30.20:FF:000006">
    <property type="entry name" value="Riboflavin synthase, alpha subunit"/>
    <property type="match status" value="1"/>
</dbReference>
<comment type="subunit">
    <text evidence="3">Homotrimer.</text>
</comment>
<evidence type="ECO:0000256" key="4">
    <source>
        <dbReference type="ARBA" id="ARBA00012827"/>
    </source>
</evidence>
<evidence type="ECO:0000313" key="12">
    <source>
        <dbReference type="Proteomes" id="UP000034841"/>
    </source>
</evidence>
<feature type="repeat" description="Lumazine-binding" evidence="9">
    <location>
        <begin position="1"/>
        <end position="104"/>
    </location>
</feature>
<dbReference type="NCBIfam" id="TIGR00187">
    <property type="entry name" value="ribE"/>
    <property type="match status" value="1"/>
</dbReference>
<dbReference type="GO" id="GO:0004746">
    <property type="term" value="F:riboflavin synthase activity"/>
    <property type="evidence" value="ECO:0007669"/>
    <property type="project" value="UniProtKB-EC"/>
</dbReference>
<dbReference type="InterPro" id="IPR026017">
    <property type="entry name" value="Lumazine-bd_dom"/>
</dbReference>
<comment type="pathway">
    <text evidence="2">Cofactor biosynthesis; riboflavin biosynthesis; riboflavin from 2-hydroxy-3-oxobutyl phosphate and 5-amino-6-(D-ribitylamino)uracil: step 2/2.</text>
</comment>
<keyword evidence="12" id="KW-1185">Reference proteome</keyword>
<dbReference type="PROSITE" id="PS51177">
    <property type="entry name" value="LUMAZINE_BIND"/>
    <property type="match status" value="2"/>
</dbReference>
<organism evidence="11 12">
    <name type="scientific">Ceratocystis fimbriata f. sp. platani</name>
    <dbReference type="NCBI Taxonomy" id="88771"/>
    <lineage>
        <taxon>Eukaryota</taxon>
        <taxon>Fungi</taxon>
        <taxon>Dikarya</taxon>
        <taxon>Ascomycota</taxon>
        <taxon>Pezizomycotina</taxon>
        <taxon>Sordariomycetes</taxon>
        <taxon>Hypocreomycetidae</taxon>
        <taxon>Microascales</taxon>
        <taxon>Ceratocystidaceae</taxon>
        <taxon>Ceratocystis</taxon>
    </lineage>
</organism>
<dbReference type="InterPro" id="IPR001783">
    <property type="entry name" value="Lumazine-bd"/>
</dbReference>
<proteinExistence type="predicted"/>
<dbReference type="PANTHER" id="PTHR21098:SF0">
    <property type="entry name" value="RIBOFLAVIN SYNTHASE"/>
    <property type="match status" value="1"/>
</dbReference>
<dbReference type="PANTHER" id="PTHR21098">
    <property type="entry name" value="RIBOFLAVIN SYNTHASE ALPHA CHAIN"/>
    <property type="match status" value="1"/>
</dbReference>
<comment type="function">
    <text evidence="1">Catalyzes the dismutation of two molecules of 6,7-dimethyl-8-ribityllumazine, resulting in the formation of riboflavin and 5-amino-6-(D-ribitylamino)uracil.</text>
</comment>
<keyword evidence="7 11" id="KW-0808">Transferase</keyword>
<evidence type="ECO:0000256" key="5">
    <source>
        <dbReference type="ARBA" id="ARBA00013950"/>
    </source>
</evidence>
<evidence type="ECO:0000256" key="6">
    <source>
        <dbReference type="ARBA" id="ARBA00022619"/>
    </source>
</evidence>
<dbReference type="AlphaFoldDB" id="A0A0F8B212"/>
<keyword evidence="6" id="KW-0686">Riboflavin biosynthesis</keyword>
<gene>
    <name evidence="11" type="primary">rib5</name>
    <name evidence="11" type="ORF">CFO_g2277</name>
</gene>
<evidence type="ECO:0000256" key="1">
    <source>
        <dbReference type="ARBA" id="ARBA00002803"/>
    </source>
</evidence>
<evidence type="ECO:0000256" key="7">
    <source>
        <dbReference type="ARBA" id="ARBA00022679"/>
    </source>
</evidence>
<dbReference type="EMBL" id="LBBL01000099">
    <property type="protein sequence ID" value="KKF95371.1"/>
    <property type="molecule type" value="Genomic_DNA"/>
</dbReference>
<dbReference type="Gene3D" id="2.40.30.20">
    <property type="match status" value="2"/>
</dbReference>
<evidence type="ECO:0000256" key="2">
    <source>
        <dbReference type="ARBA" id="ARBA00004887"/>
    </source>
</evidence>
<protein>
    <recommendedName>
        <fullName evidence="5">Riboflavin synthase</fullName>
        <ecNumber evidence="4">2.5.1.9</ecNumber>
    </recommendedName>
</protein>
<dbReference type="Pfam" id="PF00677">
    <property type="entry name" value="Lum_binding"/>
    <property type="match status" value="2"/>
</dbReference>
<accession>A0A0F8B212</accession>
<evidence type="ECO:0000256" key="3">
    <source>
        <dbReference type="ARBA" id="ARBA00011233"/>
    </source>
</evidence>
<comment type="caution">
    <text evidence="11">The sequence shown here is derived from an EMBL/GenBank/DDBJ whole genome shotgun (WGS) entry which is preliminary data.</text>
</comment>
<feature type="repeat" description="Lumazine-binding" evidence="9">
    <location>
        <begin position="105"/>
        <end position="204"/>
    </location>
</feature>
<sequence>MFTGIVETVGSIAKANHQDETGGTSYTIAVPSDSDLLSDCHLGDSIAVNGVCLTVTSFTLTPSPEFVVGVAPETLRVTNLGTLAEGSYVNLERAVRADTRMGGHFVQGHVDCTAEIVDKRPDGNAITFRFRPAKKDLLRYIVYKGYITIDGTSLTVTTVNDEECYWEVMLIAYTQERVVVAKKNVGDLVNIEVDILAKYAERSMAPYRK</sequence>
<dbReference type="CDD" id="cd00402">
    <property type="entry name" value="Riboflavin_synthase_like"/>
    <property type="match status" value="1"/>
</dbReference>
<evidence type="ECO:0000259" key="10">
    <source>
        <dbReference type="PROSITE" id="PS51177"/>
    </source>
</evidence>
<evidence type="ECO:0000256" key="9">
    <source>
        <dbReference type="PROSITE-ProRule" id="PRU00524"/>
    </source>
</evidence>
<evidence type="ECO:0000256" key="8">
    <source>
        <dbReference type="ARBA" id="ARBA00022737"/>
    </source>
</evidence>